<keyword evidence="10" id="KW-1185">Reference proteome</keyword>
<comment type="subunit">
    <text evidence="7">Heterodimer of a catalytic subunit (MsrP) and a heme-binding subunit (MsrQ).</text>
</comment>
<sequence>MMDGVNRLARKVPTWVVYLLGLVPLGYLIWGAVAGGLGPDPVKAIEHALGERGLQFLLASLAVTPLRRLGLNLVRFRRALGLLAFLYVALHLTAWVWLDMGLRFGEMATDLTKRPYIIAGMVGFVVMLPLAATSWNGAIRRMGAVAWNRLHRLAYVAILAGVLHLSLLVKVWTVETLVYVALALGLLAVRLVPKAGRARPAGV</sequence>
<dbReference type="InterPro" id="IPR013130">
    <property type="entry name" value="Fe3_Rdtase_TM_dom"/>
</dbReference>
<accession>A0ABX0G6A6</accession>
<feature type="transmembrane region" description="Helical" evidence="7">
    <location>
        <begin position="117"/>
        <end position="138"/>
    </location>
</feature>
<gene>
    <name evidence="7 9" type="primary">msrQ</name>
    <name evidence="9" type="ORF">G8O29_06590</name>
</gene>
<proteinExistence type="inferred from homology"/>
<dbReference type="PANTHER" id="PTHR36964:SF1">
    <property type="entry name" value="PROTEIN-METHIONINE-SULFOXIDE REDUCTASE HEME-BINDING SUBUNIT MSRQ"/>
    <property type="match status" value="1"/>
</dbReference>
<comment type="similarity">
    <text evidence="7">Belongs to the MsrQ family.</text>
</comment>
<name>A0ABX0G6A6_9RHOB</name>
<evidence type="ECO:0000256" key="2">
    <source>
        <dbReference type="ARBA" id="ARBA00022448"/>
    </source>
</evidence>
<keyword evidence="3 7" id="KW-0812">Transmembrane</keyword>
<feature type="transmembrane region" description="Helical" evidence="7">
    <location>
        <begin position="79"/>
        <end position="97"/>
    </location>
</feature>
<comment type="caution">
    <text evidence="9">The sequence shown here is derived from an EMBL/GenBank/DDBJ whole genome shotgun (WGS) entry which is preliminary data.</text>
</comment>
<keyword evidence="7" id="KW-0249">Electron transport</keyword>
<feature type="transmembrane region" description="Helical" evidence="7">
    <location>
        <begin position="12"/>
        <end position="33"/>
    </location>
</feature>
<keyword evidence="4 7" id="KW-1133">Transmembrane helix</keyword>
<dbReference type="Proteomes" id="UP001515660">
    <property type="component" value="Unassembled WGS sequence"/>
</dbReference>
<evidence type="ECO:0000256" key="7">
    <source>
        <dbReference type="HAMAP-Rule" id="MF_01207"/>
    </source>
</evidence>
<evidence type="ECO:0000256" key="1">
    <source>
        <dbReference type="ARBA" id="ARBA00004141"/>
    </source>
</evidence>
<feature type="domain" description="Ferric oxidoreductase" evidence="8">
    <location>
        <begin position="56"/>
        <end position="162"/>
    </location>
</feature>
<protein>
    <recommendedName>
        <fullName evidence="7">Protein-methionine-sulfoxide reductase heme-binding subunit MsrQ</fullName>
    </recommendedName>
    <alternativeName>
        <fullName evidence="7">Flavocytochrome MsrQ</fullName>
    </alternativeName>
</protein>
<keyword evidence="5 7" id="KW-0408">Iron</keyword>
<keyword evidence="6 7" id="KW-0472">Membrane</keyword>
<comment type="cofactor">
    <cofactor evidence="7">
        <name>heme b</name>
        <dbReference type="ChEBI" id="CHEBI:60344"/>
    </cofactor>
    <text evidence="7">Binds 1 heme b (iron(II)-protoporphyrin IX) group per subunit.</text>
</comment>
<keyword evidence="7" id="KW-0288">FMN</keyword>
<dbReference type="EMBL" id="JAANHS010000004">
    <property type="protein sequence ID" value="NHB76408.1"/>
    <property type="molecule type" value="Genomic_DNA"/>
</dbReference>
<keyword evidence="7" id="KW-0285">Flavoprotein</keyword>
<evidence type="ECO:0000256" key="6">
    <source>
        <dbReference type="ARBA" id="ARBA00023136"/>
    </source>
</evidence>
<reference evidence="9 10" key="1">
    <citation type="journal article" date="2022" name="Microorganisms">
        <title>Genome Sequence and Characterization of a Xanthorhodopsin-Containing, Aerobic Anoxygenic Phototrophic Rhodobacter Species, Isolated from Mesophilic Conditions at Yellowstone National Park.</title>
        <authorList>
            <person name="Kyndt J.A."/>
            <person name="Robertson S."/>
            <person name="Shoffstall I.B."/>
            <person name="Ramaley R.F."/>
            <person name="Meyer T.E."/>
        </authorList>
    </citation>
    <scope>NUCLEOTIDE SEQUENCE [LARGE SCALE GENOMIC DNA]</scope>
    <source>
        <strain evidence="9 10">M37P</strain>
    </source>
</reference>
<dbReference type="InterPro" id="IPR022837">
    <property type="entry name" value="MsrQ-like"/>
</dbReference>
<dbReference type="NCBIfam" id="NF003833">
    <property type="entry name" value="PRK05419.1-5"/>
    <property type="match status" value="1"/>
</dbReference>
<comment type="subcellular location">
    <subcellularLocation>
        <location evidence="7">Cell membrane</location>
        <topology evidence="7">Multi-pass membrane protein</topology>
    </subcellularLocation>
    <subcellularLocation>
        <location evidence="1">Membrane</location>
        <topology evidence="1">Multi-pass membrane protein</topology>
    </subcellularLocation>
</comment>
<evidence type="ECO:0000256" key="5">
    <source>
        <dbReference type="ARBA" id="ARBA00023004"/>
    </source>
</evidence>
<dbReference type="Pfam" id="PF01794">
    <property type="entry name" value="Ferric_reduct"/>
    <property type="match status" value="1"/>
</dbReference>
<keyword evidence="7" id="KW-1003">Cell membrane</keyword>
<feature type="transmembrane region" description="Helical" evidence="7">
    <location>
        <begin position="150"/>
        <end position="170"/>
    </location>
</feature>
<evidence type="ECO:0000313" key="10">
    <source>
        <dbReference type="Proteomes" id="UP001515660"/>
    </source>
</evidence>
<feature type="transmembrane region" description="Helical" evidence="7">
    <location>
        <begin position="53"/>
        <end position="70"/>
    </location>
</feature>
<keyword evidence="2 7" id="KW-0813">Transport</keyword>
<comment type="function">
    <text evidence="7">Part of the MsrPQ system that repairs oxidized periplasmic proteins containing methionine sulfoxide residues (Met-O), using respiratory chain electrons. Thus protects these proteins from oxidative-stress damage caused by reactive species of oxygen and chlorine generated by the host defense mechanisms. MsrPQ is essential for the maintenance of envelope integrity under bleach stress, rescuing a wide series of structurally unrelated periplasmic proteins from methionine oxidation. MsrQ provides electrons for reduction to the reductase catalytic subunit MsrP, using the quinone pool of the respiratory chain.</text>
</comment>
<keyword evidence="7" id="KW-0349">Heme</keyword>
<dbReference type="HAMAP" id="MF_01207">
    <property type="entry name" value="MsrQ"/>
    <property type="match status" value="1"/>
</dbReference>
<comment type="cofactor">
    <cofactor evidence="7">
        <name>FMN</name>
        <dbReference type="ChEBI" id="CHEBI:58210"/>
    </cofactor>
    <text evidence="7">Binds 1 FMN per subunit.</text>
</comment>
<evidence type="ECO:0000313" key="9">
    <source>
        <dbReference type="EMBL" id="NHB76408.1"/>
    </source>
</evidence>
<evidence type="ECO:0000256" key="4">
    <source>
        <dbReference type="ARBA" id="ARBA00022989"/>
    </source>
</evidence>
<evidence type="ECO:0000256" key="3">
    <source>
        <dbReference type="ARBA" id="ARBA00022692"/>
    </source>
</evidence>
<dbReference type="PANTHER" id="PTHR36964">
    <property type="entry name" value="PROTEIN-METHIONINE-SULFOXIDE REDUCTASE HEME-BINDING SUBUNIT MSRQ"/>
    <property type="match status" value="1"/>
</dbReference>
<keyword evidence="7" id="KW-0479">Metal-binding</keyword>
<organism evidence="9 10">
    <name type="scientific">Rhodobacter calidifons</name>
    <dbReference type="NCBI Taxonomy" id="2715277"/>
    <lineage>
        <taxon>Bacteria</taxon>
        <taxon>Pseudomonadati</taxon>
        <taxon>Pseudomonadota</taxon>
        <taxon>Alphaproteobacteria</taxon>
        <taxon>Rhodobacterales</taxon>
        <taxon>Rhodobacter group</taxon>
        <taxon>Rhodobacter</taxon>
    </lineage>
</organism>
<feature type="transmembrane region" description="Helical" evidence="7">
    <location>
        <begin position="176"/>
        <end position="193"/>
    </location>
</feature>
<evidence type="ECO:0000259" key="8">
    <source>
        <dbReference type="Pfam" id="PF01794"/>
    </source>
</evidence>